<protein>
    <submittedName>
        <fullName evidence="2">Uncharacterized protein</fullName>
    </submittedName>
</protein>
<feature type="region of interest" description="Disordered" evidence="1">
    <location>
        <begin position="14"/>
        <end position="79"/>
    </location>
</feature>
<sequence>MADIALLVVEDFERRSSSRKVGREEGGHGARQEESSAVSLVRSGLGRTPKEDSSWKEAEKALQPGSSLASAAVDGVFSA</sequence>
<evidence type="ECO:0000313" key="2">
    <source>
        <dbReference type="EMBL" id="URE10873.1"/>
    </source>
</evidence>
<organism evidence="2 3">
    <name type="scientific">Musa troglodytarum</name>
    <name type="common">fe'i banana</name>
    <dbReference type="NCBI Taxonomy" id="320322"/>
    <lineage>
        <taxon>Eukaryota</taxon>
        <taxon>Viridiplantae</taxon>
        <taxon>Streptophyta</taxon>
        <taxon>Embryophyta</taxon>
        <taxon>Tracheophyta</taxon>
        <taxon>Spermatophyta</taxon>
        <taxon>Magnoliopsida</taxon>
        <taxon>Liliopsida</taxon>
        <taxon>Zingiberales</taxon>
        <taxon>Musaceae</taxon>
        <taxon>Musa</taxon>
    </lineage>
</organism>
<dbReference type="Proteomes" id="UP001055439">
    <property type="component" value="Chromosome 6"/>
</dbReference>
<accession>A0A9E7GCY4</accession>
<proteinExistence type="predicted"/>
<evidence type="ECO:0000313" key="3">
    <source>
        <dbReference type="Proteomes" id="UP001055439"/>
    </source>
</evidence>
<reference evidence="2" key="1">
    <citation type="submission" date="2022-05" db="EMBL/GenBank/DDBJ databases">
        <title>The Musa troglodytarum L. genome provides insights into the mechanism of non-climacteric behaviour and enrichment of carotenoids.</title>
        <authorList>
            <person name="Wang J."/>
        </authorList>
    </citation>
    <scope>NUCLEOTIDE SEQUENCE</scope>
    <source>
        <tissue evidence="2">Leaf</tissue>
    </source>
</reference>
<feature type="compositionally biased region" description="Basic and acidic residues" evidence="1">
    <location>
        <begin position="14"/>
        <end position="34"/>
    </location>
</feature>
<name>A0A9E7GCY4_9LILI</name>
<dbReference type="AlphaFoldDB" id="A0A9E7GCY4"/>
<dbReference type="EMBL" id="CP097508">
    <property type="protein sequence ID" value="URE10873.1"/>
    <property type="molecule type" value="Genomic_DNA"/>
</dbReference>
<feature type="compositionally biased region" description="Basic and acidic residues" evidence="1">
    <location>
        <begin position="48"/>
        <end position="60"/>
    </location>
</feature>
<dbReference type="PANTHER" id="PTHR36067">
    <property type="entry name" value="EXPRESSED PROTEIN"/>
    <property type="match status" value="1"/>
</dbReference>
<evidence type="ECO:0000256" key="1">
    <source>
        <dbReference type="SAM" id="MobiDB-lite"/>
    </source>
</evidence>
<keyword evidence="3" id="KW-1185">Reference proteome</keyword>
<gene>
    <name evidence="2" type="ORF">MUK42_23611</name>
</gene>
<dbReference type="OrthoDB" id="735913at2759"/>
<dbReference type="PANTHER" id="PTHR36067:SF1">
    <property type="entry name" value="EXPRESSED PROTEIN"/>
    <property type="match status" value="1"/>
</dbReference>